<evidence type="ECO:0008006" key="3">
    <source>
        <dbReference type="Google" id="ProtNLM"/>
    </source>
</evidence>
<evidence type="ECO:0000313" key="2">
    <source>
        <dbReference type="Proteomes" id="UP001555786"/>
    </source>
</evidence>
<dbReference type="Proteomes" id="UP001555786">
    <property type="component" value="Unassembled WGS sequence"/>
</dbReference>
<dbReference type="SUPFAM" id="SSF160719">
    <property type="entry name" value="gpW/gp25-like"/>
    <property type="match status" value="1"/>
</dbReference>
<organism evidence="1 2">
    <name type="scientific">Labrys neptuniae</name>
    <dbReference type="NCBI Taxonomy" id="376174"/>
    <lineage>
        <taxon>Bacteria</taxon>
        <taxon>Pseudomonadati</taxon>
        <taxon>Pseudomonadota</taxon>
        <taxon>Alphaproteobacteria</taxon>
        <taxon>Hyphomicrobiales</taxon>
        <taxon>Xanthobacteraceae</taxon>
        <taxon>Labrys</taxon>
    </lineage>
</organism>
<accession>A0ABV3PG17</accession>
<dbReference type="EMBL" id="JBFNQD010000001">
    <property type="protein sequence ID" value="MEW9304565.1"/>
    <property type="molecule type" value="Genomic_DNA"/>
</dbReference>
<reference evidence="1 2" key="1">
    <citation type="submission" date="2024-07" db="EMBL/GenBank/DDBJ databases">
        <title>Description of Labrys sedimenti sp. nov., isolated from a diclofenac-degrading enrichment culture.</title>
        <authorList>
            <person name="Tancsics A."/>
            <person name="Csepanyi A."/>
        </authorList>
    </citation>
    <scope>NUCLEOTIDE SEQUENCE [LARGE SCALE GENOMIC DNA]</scope>
    <source>
        <strain evidence="1 2">LMG 23578</strain>
    </source>
</reference>
<protein>
    <recommendedName>
        <fullName evidence="3">Phage tail protein</fullName>
    </recommendedName>
</protein>
<dbReference type="RefSeq" id="WP_367622923.1">
    <property type="nucleotide sequence ID" value="NZ_JBFNQD010000001.1"/>
</dbReference>
<proteinExistence type="predicted"/>
<comment type="caution">
    <text evidence="1">The sequence shown here is derived from an EMBL/GenBank/DDBJ whole genome shotgun (WGS) entry which is preliminary data.</text>
</comment>
<name>A0ABV3PG17_9HYPH</name>
<evidence type="ECO:0000313" key="1">
    <source>
        <dbReference type="EMBL" id="MEW9304565.1"/>
    </source>
</evidence>
<sequence length="121" mass="13123">MPDLYHFWGEDLSVSPAGDLALVDGDDLTTQRIIRRLMTSVKGYIWHLDYGAGLPQRIGDLLDANAIRGVIKTQIALEEAVARQPAPKITVTPLTNGVSVTIEYASAITGQQTALSFDVNN</sequence>
<dbReference type="Gene3D" id="3.10.450.40">
    <property type="match status" value="1"/>
</dbReference>
<keyword evidence="2" id="KW-1185">Reference proteome</keyword>
<gene>
    <name evidence="1" type="ORF">ABXS05_03380</name>
</gene>